<dbReference type="RefSeq" id="WP_230476755.1">
    <property type="nucleotide sequence ID" value="NZ_CP072842.1"/>
</dbReference>
<evidence type="ECO:0000313" key="2">
    <source>
        <dbReference type="Proteomes" id="UP000672011"/>
    </source>
</evidence>
<name>A0ABX7XE31_9FLAO</name>
<protein>
    <recommendedName>
        <fullName evidence="3">Outer membrane protein beta-barrel domain-containing protein</fullName>
    </recommendedName>
</protein>
<evidence type="ECO:0008006" key="3">
    <source>
        <dbReference type="Google" id="ProtNLM"/>
    </source>
</evidence>
<dbReference type="Proteomes" id="UP000672011">
    <property type="component" value="Chromosome"/>
</dbReference>
<reference evidence="1 2" key="1">
    <citation type="journal article" date="2021" name="Int. J. Syst. Evol. Microbiol.">
        <title>Faecalibacter bovis sp. nov., isolated from cow faeces.</title>
        <authorList>
            <person name="Li F."/>
            <person name="Zhao W."/>
            <person name="Hong Q."/>
            <person name="Shao Q."/>
            <person name="Song J."/>
            <person name="Yang S."/>
        </authorList>
    </citation>
    <scope>NUCLEOTIDE SEQUENCE [LARGE SCALE GENOMIC DNA]</scope>
    <source>
        <strain evidence="1 2">ZY171143</strain>
    </source>
</reference>
<proteinExistence type="predicted"/>
<gene>
    <name evidence="1" type="ORF">J9309_01875</name>
</gene>
<keyword evidence="2" id="KW-1185">Reference proteome</keyword>
<dbReference type="Gene3D" id="2.40.128.130">
    <property type="entry name" value="Autotransporter beta-domain"/>
    <property type="match status" value="1"/>
</dbReference>
<reference evidence="2" key="2">
    <citation type="submission" date="2021-04" db="EMBL/GenBank/DDBJ databases">
        <title>Taxonomy of Flavobacteriaceae bacterium ZY171143.</title>
        <authorList>
            <person name="Li F."/>
        </authorList>
    </citation>
    <scope>NUCLEOTIDE SEQUENCE [LARGE SCALE GENOMIC DNA]</scope>
    <source>
        <strain evidence="2">ZY171143</strain>
    </source>
</reference>
<accession>A0ABX7XE31</accession>
<organism evidence="1 2">
    <name type="scientific">Faecalibacter bovis</name>
    <dbReference type="NCBI Taxonomy" id="2898187"/>
    <lineage>
        <taxon>Bacteria</taxon>
        <taxon>Pseudomonadati</taxon>
        <taxon>Bacteroidota</taxon>
        <taxon>Flavobacteriia</taxon>
        <taxon>Flavobacteriales</taxon>
        <taxon>Weeksellaceae</taxon>
        <taxon>Faecalibacter</taxon>
    </lineage>
</organism>
<evidence type="ECO:0000313" key="1">
    <source>
        <dbReference type="EMBL" id="QTV06113.1"/>
    </source>
</evidence>
<sequence>MKKLVLVFTLFLGVNLFSQDTNKIGLQVNAYAGMPVGHIANDSSINFGVSLGYLGEVCDFLRVGGSVGYDHSVLKSDSQIQSSRGYQFLMIGATAELDLYQDLYFAADLGYAFNQTKEGLGSHYFTPKLGYHFSEDFDLYLHYKAVRFTGYQVASTGVGIAYNF</sequence>
<dbReference type="InterPro" id="IPR036709">
    <property type="entry name" value="Autotransporte_beta_dom_sf"/>
</dbReference>
<dbReference type="EMBL" id="CP072842">
    <property type="protein sequence ID" value="QTV06113.1"/>
    <property type="molecule type" value="Genomic_DNA"/>
</dbReference>